<evidence type="ECO:0000313" key="2">
    <source>
        <dbReference type="Proteomes" id="UP000092024"/>
    </source>
</evidence>
<evidence type="ECO:0000313" key="1">
    <source>
        <dbReference type="EMBL" id="OBR67908.1"/>
    </source>
</evidence>
<comment type="caution">
    <text evidence="1">The sequence shown here is derived from an EMBL/GenBank/DDBJ whole genome shotgun (WGS) entry which is preliminary data.</text>
</comment>
<dbReference type="EMBL" id="LYPA01000030">
    <property type="protein sequence ID" value="OBR67908.1"/>
    <property type="molecule type" value="Genomic_DNA"/>
</dbReference>
<sequence length="76" mass="8693">MSDLQQPTMENVEFMIDAIKTKLKMATAAAMQSSSFDLARYEDIKELYDIVESKDKFSISEVEALVSELGRLRRND</sequence>
<dbReference type="STRING" id="1844972.A7K91_18390"/>
<accession>A0A1A5YQQ7</accession>
<dbReference type="OrthoDB" id="2361695at2"/>
<dbReference type="Proteomes" id="UP000092024">
    <property type="component" value="Unassembled WGS sequence"/>
</dbReference>
<gene>
    <name evidence="1" type="ORF">A7K91_18390</name>
</gene>
<keyword evidence="2" id="KW-1185">Reference proteome</keyword>
<organism evidence="1 2">
    <name type="scientific">Paenibacillus oryzae</name>
    <dbReference type="NCBI Taxonomy" id="1844972"/>
    <lineage>
        <taxon>Bacteria</taxon>
        <taxon>Bacillati</taxon>
        <taxon>Bacillota</taxon>
        <taxon>Bacilli</taxon>
        <taxon>Bacillales</taxon>
        <taxon>Paenibacillaceae</taxon>
        <taxon>Paenibacillus</taxon>
    </lineage>
</organism>
<reference evidence="1 2" key="1">
    <citation type="submission" date="2016-05" db="EMBL/GenBank/DDBJ databases">
        <title>Paenibacillus oryzae. sp. nov., isolated from the rice root.</title>
        <authorList>
            <person name="Zhang J."/>
            <person name="Zhang X."/>
        </authorList>
    </citation>
    <scope>NUCLEOTIDE SEQUENCE [LARGE SCALE GENOMIC DNA]</scope>
    <source>
        <strain evidence="1 2">1DrF-4</strain>
    </source>
</reference>
<proteinExistence type="predicted"/>
<dbReference type="Pfam" id="PF06569">
    <property type="entry name" value="DUF1128"/>
    <property type="match status" value="1"/>
</dbReference>
<protein>
    <submittedName>
        <fullName evidence="1">Uncharacterized protein</fullName>
    </submittedName>
</protein>
<dbReference type="RefSeq" id="WP_068679782.1">
    <property type="nucleotide sequence ID" value="NZ_LYPA01000030.1"/>
</dbReference>
<dbReference type="InterPro" id="IPR009507">
    <property type="entry name" value="UPF0435"/>
</dbReference>
<dbReference type="AlphaFoldDB" id="A0A1A5YQQ7"/>
<name>A0A1A5YQQ7_9BACL</name>